<organism evidence="6">
    <name type="scientific">candidate division WOR-3 bacterium</name>
    <dbReference type="NCBI Taxonomy" id="2052148"/>
    <lineage>
        <taxon>Bacteria</taxon>
        <taxon>Bacteria division WOR-3</taxon>
    </lineage>
</organism>
<dbReference type="AlphaFoldDB" id="A0A7C6EHX9"/>
<dbReference type="PANTHER" id="PTHR37481">
    <property type="entry name" value="LIPOPOLYSACCHARIDE EXPORT SYSTEM PROTEIN LPTC"/>
    <property type="match status" value="1"/>
</dbReference>
<reference evidence="6" key="1">
    <citation type="journal article" date="2020" name="mSystems">
        <title>Genome- and Community-Level Interaction Insights into Carbon Utilization and Element Cycling Functions of Hydrothermarchaeota in Hydrothermal Sediment.</title>
        <authorList>
            <person name="Zhou Z."/>
            <person name="Liu Y."/>
            <person name="Xu W."/>
            <person name="Pan J."/>
            <person name="Luo Z.H."/>
            <person name="Li M."/>
        </authorList>
    </citation>
    <scope>NUCLEOTIDE SEQUENCE [LARGE SCALE GENOMIC DNA]</scope>
    <source>
        <strain evidence="6">SpSt-783</strain>
    </source>
</reference>
<sequence>MITGGFINRGGDDLMIKKFFIFLLFVFLGCEEETLKENIEKHLPRITLENFTLIETSEGKKKWNLAAVSAYVYEEVINVESVKIKFYNEKENEYAWLKGNEGQLNIKNHNIIVRDSVVLITEDSTELYTDSLFWQNDLQIIITDARVKIIKKDSTVIEGNGLKTTPDLQKIEIIGDIKGISPIQFPKIK</sequence>
<dbReference type="InterPro" id="IPR052363">
    <property type="entry name" value="LPS_export_LptC"/>
</dbReference>
<protein>
    <submittedName>
        <fullName evidence="6">LPS export ABC transporter periplasmic protein LptC</fullName>
    </submittedName>
</protein>
<evidence type="ECO:0000313" key="6">
    <source>
        <dbReference type="EMBL" id="HHS63564.1"/>
    </source>
</evidence>
<dbReference type="InterPro" id="IPR010664">
    <property type="entry name" value="LipoPS_assembly_LptC-rel"/>
</dbReference>
<keyword evidence="2" id="KW-0997">Cell inner membrane</keyword>
<dbReference type="NCBIfam" id="TIGR04409">
    <property type="entry name" value="LptC_YrbK"/>
    <property type="match status" value="1"/>
</dbReference>
<evidence type="ECO:0000256" key="3">
    <source>
        <dbReference type="ARBA" id="ARBA00022692"/>
    </source>
</evidence>
<keyword evidence="1" id="KW-1003">Cell membrane</keyword>
<dbReference type="EMBL" id="DTHJ01000178">
    <property type="protein sequence ID" value="HHS63564.1"/>
    <property type="molecule type" value="Genomic_DNA"/>
</dbReference>
<dbReference type="GO" id="GO:0005886">
    <property type="term" value="C:plasma membrane"/>
    <property type="evidence" value="ECO:0007669"/>
    <property type="project" value="InterPro"/>
</dbReference>
<dbReference type="Pfam" id="PF06835">
    <property type="entry name" value="LptC"/>
    <property type="match status" value="1"/>
</dbReference>
<dbReference type="GO" id="GO:0015221">
    <property type="term" value="F:lipopolysaccharide transmembrane transporter activity"/>
    <property type="evidence" value="ECO:0007669"/>
    <property type="project" value="InterPro"/>
</dbReference>
<keyword evidence="5" id="KW-0472">Membrane</keyword>
<gene>
    <name evidence="6" type="primary">lptC</name>
    <name evidence="6" type="ORF">ENV70_08170</name>
</gene>
<accession>A0A7C6EHX9</accession>
<dbReference type="PANTHER" id="PTHR37481:SF1">
    <property type="entry name" value="LIPOPOLYSACCHARIDE EXPORT SYSTEM PROTEIN LPTC"/>
    <property type="match status" value="1"/>
</dbReference>
<evidence type="ECO:0000256" key="2">
    <source>
        <dbReference type="ARBA" id="ARBA00022519"/>
    </source>
</evidence>
<evidence type="ECO:0000256" key="4">
    <source>
        <dbReference type="ARBA" id="ARBA00022989"/>
    </source>
</evidence>
<dbReference type="GO" id="GO:0017089">
    <property type="term" value="F:glycolipid transfer activity"/>
    <property type="evidence" value="ECO:0007669"/>
    <property type="project" value="TreeGrafter"/>
</dbReference>
<evidence type="ECO:0000256" key="1">
    <source>
        <dbReference type="ARBA" id="ARBA00022475"/>
    </source>
</evidence>
<proteinExistence type="predicted"/>
<dbReference type="InterPro" id="IPR026265">
    <property type="entry name" value="LptC"/>
</dbReference>
<comment type="caution">
    <text evidence="6">The sequence shown here is derived from an EMBL/GenBank/DDBJ whole genome shotgun (WGS) entry which is preliminary data.</text>
</comment>
<keyword evidence="3" id="KW-0812">Transmembrane</keyword>
<evidence type="ECO:0000256" key="5">
    <source>
        <dbReference type="ARBA" id="ARBA00023136"/>
    </source>
</evidence>
<dbReference type="Gene3D" id="2.60.450.10">
    <property type="entry name" value="Lipopolysaccharide (LPS) transport protein A like domain"/>
    <property type="match status" value="1"/>
</dbReference>
<keyword evidence="4" id="KW-1133">Transmembrane helix</keyword>
<name>A0A7C6EHX9_UNCW3</name>
<dbReference type="GO" id="GO:0030288">
    <property type="term" value="C:outer membrane-bounded periplasmic space"/>
    <property type="evidence" value="ECO:0007669"/>
    <property type="project" value="TreeGrafter"/>
</dbReference>